<evidence type="ECO:0000256" key="2">
    <source>
        <dbReference type="ARBA" id="ARBA00022692"/>
    </source>
</evidence>
<evidence type="ECO:0000256" key="6">
    <source>
        <dbReference type="ARBA" id="ARBA00023136"/>
    </source>
</evidence>
<feature type="transmembrane region" description="Helical" evidence="8">
    <location>
        <begin position="382"/>
        <end position="402"/>
    </location>
</feature>
<dbReference type="Proteomes" id="UP000422736">
    <property type="component" value="Chromosome 1"/>
</dbReference>
<gene>
    <name evidence="10" type="primary">LCB3</name>
    <name evidence="10" type="ORF">FIM1_525</name>
</gene>
<evidence type="ECO:0000256" key="8">
    <source>
        <dbReference type="SAM" id="Phobius"/>
    </source>
</evidence>
<keyword evidence="5 8" id="KW-1133">Transmembrane helix</keyword>
<dbReference type="SMART" id="SM00014">
    <property type="entry name" value="acidPPc"/>
    <property type="match status" value="1"/>
</dbReference>
<organism evidence="10 11">
    <name type="scientific">Kluyveromyces marxianus</name>
    <name type="common">Yeast</name>
    <name type="synonym">Candida kefyr</name>
    <dbReference type="NCBI Taxonomy" id="4911"/>
    <lineage>
        <taxon>Eukaryota</taxon>
        <taxon>Fungi</taxon>
        <taxon>Dikarya</taxon>
        <taxon>Ascomycota</taxon>
        <taxon>Saccharomycotina</taxon>
        <taxon>Saccharomycetes</taxon>
        <taxon>Saccharomycetales</taxon>
        <taxon>Saccharomycetaceae</taxon>
        <taxon>Kluyveromyces</taxon>
    </lineage>
</organism>
<evidence type="ECO:0000256" key="4">
    <source>
        <dbReference type="ARBA" id="ARBA00022824"/>
    </source>
</evidence>
<dbReference type="Gene3D" id="1.20.144.10">
    <property type="entry name" value="Phosphatidic acid phosphatase type 2/haloperoxidase"/>
    <property type="match status" value="1"/>
</dbReference>
<evidence type="ECO:0000256" key="1">
    <source>
        <dbReference type="ARBA" id="ARBA00004477"/>
    </source>
</evidence>
<evidence type="ECO:0000313" key="11">
    <source>
        <dbReference type="Proteomes" id="UP000422736"/>
    </source>
</evidence>
<sequence>MTEARQTRQRIFSFSHLNVFDGKHPCSDPGNHDPDHFKPHMSKFRFACRQKLLEVIEMTHAEGIILWIQEHLRNKPTDVFFASTAIMGSHTFYVVMLPIPRWTGFSAATRDLVYILGYSIYLSGHLKDYWCLPRPKSPPVHRITLSDYTTKEYGAPSSHTANATGVSMLILWYISQIKLDDESNRGIFYLLAAVYFFILTFGRLYCGMHGILDLSSGIVIGIVCCALRVYTHEYLHYDEFTIGSGLWYPLFSIVHGAILLKLHARPIDACPCIEDSVAFIGVIMGLECSDWLYPRLFNTPSYEMPFNFARIGITGTIARIVIGVIAVLIWKELGKKVIYWILTKLIGDDRPFTKEELQRQKEMDAVQEFTPLARIDVIGRSIIYAGIPATVVLVCPVLYNYFGILD</sequence>
<feature type="transmembrane region" description="Helical" evidence="8">
    <location>
        <begin position="79"/>
        <end position="100"/>
    </location>
</feature>
<reference evidence="10 11" key="1">
    <citation type="submission" date="2016-03" db="EMBL/GenBank/DDBJ databases">
        <title>How can Kluyveromyces marxianus grow so fast - potential evolutionary course in Saccharomyces Complex revealed by comparative genomics.</title>
        <authorList>
            <person name="Mo W."/>
            <person name="Lu W."/>
            <person name="Yang X."/>
            <person name="Qi J."/>
            <person name="Lv H."/>
        </authorList>
    </citation>
    <scope>NUCLEOTIDE SEQUENCE [LARGE SCALE GENOMIC DNA]</scope>
    <source>
        <strain evidence="10 11">FIM1</strain>
    </source>
</reference>
<dbReference type="InterPro" id="IPR000326">
    <property type="entry name" value="PAP2/HPO"/>
</dbReference>
<comment type="similarity">
    <text evidence="7">Belongs to the type 2 lipid phosphate phosphatase family.</text>
</comment>
<protein>
    <submittedName>
        <fullName evidence="10">Dihydrosphingosine 1-phosphate phosphatase LCB3</fullName>
    </submittedName>
</protein>
<keyword evidence="2 8" id="KW-0812">Transmembrane</keyword>
<proteinExistence type="inferred from homology"/>
<evidence type="ECO:0000259" key="9">
    <source>
        <dbReference type="SMART" id="SM00014"/>
    </source>
</evidence>
<dbReference type="PANTHER" id="PTHR14969">
    <property type="entry name" value="SPHINGOSINE-1-PHOSPHATE PHOSPHOHYDROLASE"/>
    <property type="match status" value="1"/>
</dbReference>
<feature type="transmembrane region" description="Helical" evidence="8">
    <location>
        <begin position="186"/>
        <end position="204"/>
    </location>
</feature>
<feature type="transmembrane region" description="Helical" evidence="8">
    <location>
        <begin position="211"/>
        <end position="231"/>
    </location>
</feature>
<dbReference type="Pfam" id="PF01569">
    <property type="entry name" value="PAP2"/>
    <property type="match status" value="1"/>
</dbReference>
<feature type="domain" description="Phosphatidic acid phosphatase type 2/haloperoxidase" evidence="9">
    <location>
        <begin position="109"/>
        <end position="229"/>
    </location>
</feature>
<name>A0ABX6ENR7_KLUMA</name>
<evidence type="ECO:0000256" key="5">
    <source>
        <dbReference type="ARBA" id="ARBA00022989"/>
    </source>
</evidence>
<feature type="transmembrane region" description="Helical" evidence="8">
    <location>
        <begin position="308"/>
        <end position="330"/>
    </location>
</feature>
<keyword evidence="3" id="KW-0378">Hydrolase</keyword>
<comment type="subcellular location">
    <subcellularLocation>
        <location evidence="1">Endoplasmic reticulum membrane</location>
        <topology evidence="1">Multi-pass membrane protein</topology>
    </subcellularLocation>
</comment>
<feature type="transmembrane region" description="Helical" evidence="8">
    <location>
        <begin position="246"/>
        <end position="264"/>
    </location>
</feature>
<evidence type="ECO:0000256" key="3">
    <source>
        <dbReference type="ARBA" id="ARBA00022801"/>
    </source>
</evidence>
<feature type="transmembrane region" description="Helical" evidence="8">
    <location>
        <begin position="276"/>
        <end position="293"/>
    </location>
</feature>
<evidence type="ECO:0000313" key="10">
    <source>
        <dbReference type="EMBL" id="QGN13878.1"/>
    </source>
</evidence>
<dbReference type="EMBL" id="CP015054">
    <property type="protein sequence ID" value="QGN13878.1"/>
    <property type="molecule type" value="Genomic_DNA"/>
</dbReference>
<dbReference type="CDD" id="cd03388">
    <property type="entry name" value="PAP2_SPPase1"/>
    <property type="match status" value="1"/>
</dbReference>
<keyword evidence="6 8" id="KW-0472">Membrane</keyword>
<keyword evidence="11" id="KW-1185">Reference proteome</keyword>
<dbReference type="InterPro" id="IPR036938">
    <property type="entry name" value="PAP2/HPO_sf"/>
</dbReference>
<reference evidence="10 11" key="2">
    <citation type="submission" date="2019-11" db="EMBL/GenBank/DDBJ databases">
        <authorList>
            <person name="Lu H."/>
        </authorList>
    </citation>
    <scope>NUCLEOTIDE SEQUENCE [LARGE SCALE GENOMIC DNA]</scope>
    <source>
        <strain evidence="10 11">FIM1</strain>
    </source>
</reference>
<dbReference type="SUPFAM" id="SSF48317">
    <property type="entry name" value="Acid phosphatase/Vanadium-dependent haloperoxidase"/>
    <property type="match status" value="1"/>
</dbReference>
<keyword evidence="4" id="KW-0256">Endoplasmic reticulum</keyword>
<accession>A0ABX6ENR7</accession>
<evidence type="ECO:0000256" key="7">
    <source>
        <dbReference type="ARBA" id="ARBA00038324"/>
    </source>
</evidence>
<dbReference type="PANTHER" id="PTHR14969:SF28">
    <property type="entry name" value="DIHYDROSPHINGOSINE 1-PHOSPHATE PHOSPHATASE LCB3-RELATED"/>
    <property type="match status" value="1"/>
</dbReference>